<evidence type="ECO:0000313" key="1">
    <source>
        <dbReference type="EMBL" id="CAD0304199.1"/>
    </source>
</evidence>
<accession>A0A6V7BTG6</accession>
<name>A0A6V7BTG6_9XANT</name>
<reference evidence="1" key="1">
    <citation type="submission" date="2020-07" db="EMBL/GenBank/DDBJ databases">
        <authorList>
            <person name="Pothier F. J."/>
        </authorList>
    </citation>
    <scope>NUCLEOTIDE SEQUENCE</scope>
    <source>
        <strain evidence="1">CFBP 2533</strain>
    </source>
</reference>
<gene>
    <name evidence="1" type="ORF">CFBP2533_05250</name>
</gene>
<dbReference type="EMBL" id="LR828261">
    <property type="protein sequence ID" value="CAD0304199.1"/>
    <property type="molecule type" value="Genomic_DNA"/>
</dbReference>
<organism evidence="1">
    <name type="scientific">Xanthomonas hortorum pv. pelargonii</name>
    <dbReference type="NCBI Taxonomy" id="453602"/>
    <lineage>
        <taxon>Bacteria</taxon>
        <taxon>Pseudomonadati</taxon>
        <taxon>Pseudomonadota</taxon>
        <taxon>Gammaproteobacteria</taxon>
        <taxon>Lysobacterales</taxon>
        <taxon>Lysobacteraceae</taxon>
        <taxon>Xanthomonas</taxon>
    </lineage>
</organism>
<dbReference type="AlphaFoldDB" id="A0A6V7BTG6"/>
<proteinExistence type="predicted"/>
<sequence>MNLLTRLGQRFDAVETVNAGALVFTQIGAGSTATDNQHHYSVADRDAYTGV</sequence>
<protein>
    <submittedName>
        <fullName evidence="1">Uncharacterized protein</fullName>
    </submittedName>
</protein>
<dbReference type="EMBL" id="LR828261">
    <property type="protein sequence ID" value="CAD0304205.1"/>
    <property type="molecule type" value="Genomic_DNA"/>
</dbReference>